<dbReference type="EMBL" id="JAACLJ010000001">
    <property type="protein sequence ID" value="KAF4595166.1"/>
    <property type="molecule type" value="Genomic_DNA"/>
</dbReference>
<feature type="compositionally biased region" description="Basic residues" evidence="7">
    <location>
        <begin position="118"/>
        <end position="128"/>
    </location>
</feature>
<dbReference type="GO" id="GO:0006508">
    <property type="term" value="P:proteolysis"/>
    <property type="evidence" value="ECO:0007669"/>
    <property type="project" value="UniProtKB-KW"/>
</dbReference>
<feature type="domain" description="C5a peptidase/Subtilisin-like protease SBT2-like Fn3-like" evidence="10">
    <location>
        <begin position="452"/>
        <end position="554"/>
    </location>
</feature>
<protein>
    <submittedName>
        <fullName evidence="11">Subtilisin-like serine protease PR1C</fullName>
    </submittedName>
</protein>
<dbReference type="PRINTS" id="PR00723">
    <property type="entry name" value="SUBTILISIN"/>
</dbReference>
<dbReference type="PANTHER" id="PTHR43806:SF66">
    <property type="entry name" value="SERIN ENDOPEPTIDASE"/>
    <property type="match status" value="1"/>
</dbReference>
<feature type="domain" description="Peptidase S8/S53" evidence="9">
    <location>
        <begin position="183"/>
        <end position="416"/>
    </location>
</feature>
<evidence type="ECO:0000256" key="6">
    <source>
        <dbReference type="PROSITE-ProRule" id="PRU01240"/>
    </source>
</evidence>
<feature type="active site" description="Charge relay system" evidence="6">
    <location>
        <position position="193"/>
    </location>
</feature>
<feature type="chain" id="PRO_5034288474" evidence="8">
    <location>
        <begin position="25"/>
        <end position="745"/>
    </location>
</feature>
<feature type="active site" description="Charge relay system" evidence="6">
    <location>
        <position position="372"/>
    </location>
</feature>
<comment type="similarity">
    <text evidence="1 6">Belongs to the peptidase S8 family.</text>
</comment>
<dbReference type="GO" id="GO:0004252">
    <property type="term" value="F:serine-type endopeptidase activity"/>
    <property type="evidence" value="ECO:0007669"/>
    <property type="project" value="UniProtKB-UniRule"/>
</dbReference>
<keyword evidence="5 6" id="KW-0720">Serine protease</keyword>
<dbReference type="Proteomes" id="UP000562929">
    <property type="component" value="Unassembled WGS sequence"/>
</dbReference>
<keyword evidence="2 6" id="KW-0645">Protease</keyword>
<evidence type="ECO:0000256" key="7">
    <source>
        <dbReference type="SAM" id="MobiDB-lite"/>
    </source>
</evidence>
<feature type="signal peptide" evidence="8">
    <location>
        <begin position="1"/>
        <end position="24"/>
    </location>
</feature>
<evidence type="ECO:0000256" key="4">
    <source>
        <dbReference type="ARBA" id="ARBA00022801"/>
    </source>
</evidence>
<feature type="active site" description="Charge relay system" evidence="6">
    <location>
        <position position="156"/>
    </location>
</feature>
<accession>A0A8H4QCT5</accession>
<dbReference type="PROSITE" id="PS00138">
    <property type="entry name" value="SUBTILASE_SER"/>
    <property type="match status" value="1"/>
</dbReference>
<organism evidence="11 12">
    <name type="scientific">Ophiocordyceps camponoti-floridani</name>
    <dbReference type="NCBI Taxonomy" id="2030778"/>
    <lineage>
        <taxon>Eukaryota</taxon>
        <taxon>Fungi</taxon>
        <taxon>Dikarya</taxon>
        <taxon>Ascomycota</taxon>
        <taxon>Pezizomycotina</taxon>
        <taxon>Sordariomycetes</taxon>
        <taxon>Hypocreomycetidae</taxon>
        <taxon>Hypocreales</taxon>
        <taxon>Ophiocordycipitaceae</taxon>
        <taxon>Ophiocordyceps</taxon>
    </lineage>
</organism>
<dbReference type="Gene3D" id="3.40.50.200">
    <property type="entry name" value="Peptidase S8/S53 domain"/>
    <property type="match status" value="1"/>
</dbReference>
<dbReference type="InterPro" id="IPR050131">
    <property type="entry name" value="Peptidase_S8_subtilisin-like"/>
</dbReference>
<evidence type="ECO:0000313" key="11">
    <source>
        <dbReference type="EMBL" id="KAF4595166.1"/>
    </source>
</evidence>
<dbReference type="OrthoDB" id="10256524at2759"/>
<comment type="caution">
    <text evidence="11">The sequence shown here is derived from an EMBL/GenBank/DDBJ whole genome shotgun (WGS) entry which is preliminary data.</text>
</comment>
<evidence type="ECO:0000256" key="1">
    <source>
        <dbReference type="ARBA" id="ARBA00011073"/>
    </source>
</evidence>
<feature type="region of interest" description="Disordered" evidence="7">
    <location>
        <begin position="102"/>
        <end position="128"/>
    </location>
</feature>
<evidence type="ECO:0000256" key="5">
    <source>
        <dbReference type="ARBA" id="ARBA00022825"/>
    </source>
</evidence>
<keyword evidence="12" id="KW-1185">Reference proteome</keyword>
<evidence type="ECO:0000313" key="12">
    <source>
        <dbReference type="Proteomes" id="UP000562929"/>
    </source>
</evidence>
<dbReference type="InterPro" id="IPR010435">
    <property type="entry name" value="C5a/SBT2-like_Fn3"/>
</dbReference>
<dbReference type="AlphaFoldDB" id="A0A8H4QCT5"/>
<evidence type="ECO:0000256" key="2">
    <source>
        <dbReference type="ARBA" id="ARBA00022670"/>
    </source>
</evidence>
<dbReference type="Pfam" id="PF00082">
    <property type="entry name" value="Peptidase_S8"/>
    <property type="match status" value="1"/>
</dbReference>
<dbReference type="GO" id="GO:0016020">
    <property type="term" value="C:membrane"/>
    <property type="evidence" value="ECO:0007669"/>
    <property type="project" value="InterPro"/>
</dbReference>
<gene>
    <name evidence="11" type="ORF">GQ602_000779</name>
</gene>
<dbReference type="PROSITE" id="PS51892">
    <property type="entry name" value="SUBTILASE"/>
    <property type="match status" value="1"/>
</dbReference>
<evidence type="ECO:0000256" key="3">
    <source>
        <dbReference type="ARBA" id="ARBA00022729"/>
    </source>
</evidence>
<evidence type="ECO:0000256" key="8">
    <source>
        <dbReference type="SAM" id="SignalP"/>
    </source>
</evidence>
<dbReference type="SUPFAM" id="SSF52743">
    <property type="entry name" value="Subtilisin-like"/>
    <property type="match status" value="1"/>
</dbReference>
<evidence type="ECO:0000259" key="10">
    <source>
        <dbReference type="Pfam" id="PF06280"/>
    </source>
</evidence>
<dbReference type="InterPro" id="IPR015500">
    <property type="entry name" value="Peptidase_S8_subtilisin-rel"/>
</dbReference>
<dbReference type="PANTHER" id="PTHR43806">
    <property type="entry name" value="PEPTIDASE S8"/>
    <property type="match status" value="1"/>
</dbReference>
<dbReference type="InterPro" id="IPR000209">
    <property type="entry name" value="Peptidase_S8/S53_dom"/>
</dbReference>
<dbReference type="InterPro" id="IPR023828">
    <property type="entry name" value="Peptidase_S8_Ser-AS"/>
</dbReference>
<reference evidence="11 12" key="1">
    <citation type="journal article" date="2020" name="G3 (Bethesda)">
        <title>Genetic Underpinnings of Host Manipulation by Ophiocordyceps as Revealed by Comparative Transcriptomics.</title>
        <authorList>
            <person name="Will I."/>
            <person name="Das B."/>
            <person name="Trinh T."/>
            <person name="Brachmann A."/>
            <person name="Ohm R.A."/>
            <person name="de Bekker C."/>
        </authorList>
    </citation>
    <scope>NUCLEOTIDE SEQUENCE [LARGE SCALE GENOMIC DNA]</scope>
    <source>
        <strain evidence="11 12">EC05</strain>
    </source>
</reference>
<dbReference type="Pfam" id="PF06280">
    <property type="entry name" value="fn3_5"/>
    <property type="match status" value="1"/>
</dbReference>
<keyword evidence="4 6" id="KW-0378">Hydrolase</keyword>
<dbReference type="InterPro" id="IPR036852">
    <property type="entry name" value="Peptidase_S8/S53_dom_sf"/>
</dbReference>
<sequence>MFRFHLPVGLSRVLLFTCLSTASAIQAAEQDAIAPAVLLVECESRETVSKVHDVVKGWGVVRHEFDTDYLQAISFQLASDDVDRRMPLLEKMEGVKEVQKLERMDPPAEEDVSESQRLNRRHAGKRMRNKAHEMMQINKMHARGFKGSGIRIAVIDYTLPMFGGCFGPGCRVSFGQNMIWDREGDDPLDCNGHGTAVAAVLAGFDPDSGYVGAAPNATLGSFRITDCMGSGHLDTALAGWIAAFQAKPDLIVSSQTLTSGADWPQTPLPRLISAFAKRGVPCITSFGNSGAGGLFQGEGPATGSEVIGVGSYPLAEKSEGRRSRWSQVNRMANFSSYGPAWDTSLKPDLAAPGEGIVVPGLDGGFVVDWGTSLSAPLVAGVAALVMEARRKRKEERHRLPLERLIRPLLMATAAPQKAASGRFISVAGQGGGLVRALDAATTVTIVYPASLAFNDTENRSRSIEVFVLNTGQSAVKYRLANIPAEAEGIFGAKFAAAADICVSNNATMVVQPGSFGKFTVSASDPTGLPQRLVVWSGWLAINGSDGSYLTVPYLGMAGSMRSASDSRPNLLSLVSFADGGSAPTHENPTFILPDPSSGQQFRPIVCPEEAVSDYPGAIIFVNFGTPVMSVSVVPLDYCPDDVEDEACGQKPKLDEFPLLGVGRYLGRQRQEFQWTGELASGKAAPPGKYKFVVQSLPINSEGSDWRVVESPWFSIVYKHMCESVVYGGSIRESPFTGGWARLQKV</sequence>
<name>A0A8H4QCT5_9HYPO</name>
<keyword evidence="3 8" id="KW-0732">Signal</keyword>
<evidence type="ECO:0000259" key="9">
    <source>
        <dbReference type="Pfam" id="PF00082"/>
    </source>
</evidence>
<proteinExistence type="inferred from homology"/>